<dbReference type="GO" id="GO:0051536">
    <property type="term" value="F:iron-sulfur cluster binding"/>
    <property type="evidence" value="ECO:0007669"/>
    <property type="project" value="UniProtKB-KW"/>
</dbReference>
<dbReference type="GO" id="GO:0016491">
    <property type="term" value="F:oxidoreductase activity"/>
    <property type="evidence" value="ECO:0007669"/>
    <property type="project" value="InterPro"/>
</dbReference>
<evidence type="ECO:0000259" key="4">
    <source>
        <dbReference type="PROSITE" id="PS51839"/>
    </source>
</evidence>
<reference evidence="6" key="1">
    <citation type="submission" date="2025-08" db="UniProtKB">
        <authorList>
            <consortium name="RefSeq"/>
        </authorList>
    </citation>
    <scope>IDENTIFICATION</scope>
</reference>
<dbReference type="AlphaFoldDB" id="A0AAJ6QWC5"/>
<dbReference type="KEGG" id="goe:100907001"/>
<dbReference type="Gene3D" id="3.10.20.740">
    <property type="match status" value="1"/>
</dbReference>
<dbReference type="InterPro" id="IPR019574">
    <property type="entry name" value="NADH_UbQ_OxRdtase_Gsu_4Fe4S-bd"/>
</dbReference>
<name>A0AAJ6QWC5_9ACAR</name>
<dbReference type="PROSITE" id="PS51839">
    <property type="entry name" value="4FE4S_HC3"/>
    <property type="match status" value="1"/>
</dbReference>
<organism evidence="5 6">
    <name type="scientific">Galendromus occidentalis</name>
    <name type="common">western predatory mite</name>
    <dbReference type="NCBI Taxonomy" id="34638"/>
    <lineage>
        <taxon>Eukaryota</taxon>
        <taxon>Metazoa</taxon>
        <taxon>Ecdysozoa</taxon>
        <taxon>Arthropoda</taxon>
        <taxon>Chelicerata</taxon>
        <taxon>Arachnida</taxon>
        <taxon>Acari</taxon>
        <taxon>Parasitiformes</taxon>
        <taxon>Mesostigmata</taxon>
        <taxon>Gamasina</taxon>
        <taxon>Phytoseioidea</taxon>
        <taxon>Phytoseiidae</taxon>
        <taxon>Typhlodrominae</taxon>
        <taxon>Galendromus</taxon>
    </lineage>
</organism>
<keyword evidence="1" id="KW-0479">Metal-binding</keyword>
<evidence type="ECO:0000256" key="1">
    <source>
        <dbReference type="ARBA" id="ARBA00022723"/>
    </source>
</evidence>
<dbReference type="GO" id="GO:0046872">
    <property type="term" value="F:metal ion binding"/>
    <property type="evidence" value="ECO:0007669"/>
    <property type="project" value="UniProtKB-KW"/>
</dbReference>
<dbReference type="Pfam" id="PF22117">
    <property type="entry name" value="Fer4_Nqo3"/>
    <property type="match status" value="1"/>
</dbReference>
<feature type="domain" description="4Fe-4S His(Cys)3-ligated-type" evidence="4">
    <location>
        <begin position="15"/>
        <end position="54"/>
    </location>
</feature>
<evidence type="ECO:0000313" key="5">
    <source>
        <dbReference type="Proteomes" id="UP000694867"/>
    </source>
</evidence>
<keyword evidence="5" id="KW-1185">Reference proteome</keyword>
<dbReference type="GeneID" id="100907001"/>
<keyword evidence="2" id="KW-0408">Iron</keyword>
<gene>
    <name evidence="6" type="primary">LOC100907001</name>
</gene>
<dbReference type="InterPro" id="IPR054351">
    <property type="entry name" value="NADH_UbQ_OxRdtase_ferredoxin"/>
</dbReference>
<protein>
    <submittedName>
        <fullName evidence="6">NADH-ubiquinone oxidoreductase 75 kDa subunit, mitochondrial-like</fullName>
    </submittedName>
</protein>
<dbReference type="SUPFAM" id="SSF54862">
    <property type="entry name" value="4Fe-4S ferredoxins"/>
    <property type="match status" value="1"/>
</dbReference>
<evidence type="ECO:0000256" key="3">
    <source>
        <dbReference type="ARBA" id="ARBA00023014"/>
    </source>
</evidence>
<evidence type="ECO:0000256" key="2">
    <source>
        <dbReference type="ARBA" id="ARBA00023004"/>
    </source>
</evidence>
<keyword evidence="3" id="KW-0411">Iron-sulfur</keyword>
<dbReference type="Proteomes" id="UP000694867">
    <property type="component" value="Unplaced"/>
</dbReference>
<accession>A0AAJ6QWC5</accession>
<proteinExistence type="predicted"/>
<dbReference type="RefSeq" id="XP_003745995.1">
    <property type="nucleotide sequence ID" value="XM_003745947.1"/>
</dbReference>
<evidence type="ECO:0000313" key="6">
    <source>
        <dbReference type="RefSeq" id="XP_003745995.1"/>
    </source>
</evidence>
<sequence length="121" mass="13688">MPVTKMWKIKTSSLSTEKVRKGVVEFLLNKHPLDIMICNQAGEGNLEQSMAFCLNRSPFTGVKYPMAKRLFEDKGFGLPVTTVMRRCIQRTRRARFASKNAAIPTLGSYARGKDIQISTYI</sequence>